<evidence type="ECO:0000313" key="5">
    <source>
        <dbReference type="EMBL" id="NUU74365.1"/>
    </source>
</evidence>
<evidence type="ECO:0000256" key="1">
    <source>
        <dbReference type="ARBA" id="ARBA00022801"/>
    </source>
</evidence>
<comment type="caution">
    <text evidence="5">The sequence shown here is derived from an EMBL/GenBank/DDBJ whole genome shotgun (WGS) entry which is preliminary data.</text>
</comment>
<proteinExistence type="predicted"/>
<sequence length="493" mass="55228">MRNIEVLLLIVNTILLFVCAFLRLPKRALLQTTGAGILLLCAGIQILLEGYRWQNIPLYGSTLIIGLMALQSYRAGRSDQSILKTSVSKTKTRLKQAVVILLLAVYTSIAALLPIILPVFAFSEPTGSFPVGTTTLFMEDVTRSEPETDNPGDHRKLMVQIWYPAESASEAPNADYIENVPVVLSGLREAVSMPPFLLSQLRYVKTHAYTDAKISSEQERFPLLLFSPGLTGFRNQNTFQVEELASQGYIVVGIDHPYDAAAVIYPDQSTALLKLEGLSGFEDYKAKTRYWVDDTKFVLDHIEAMSSSAQSGILSGKVDMKRIGVFGHSFGGATAAQMLMKDSRIQAALNMDGVLYGEPVPEHGFDKPYLQMNAAQSIDYEWFAQSLDQAVEASDHDRDHYERFWAESQQRRKKAAMGKDSYFVVFDHANHMSFTDFYLFSPLLPPRGAEPKLVQTYINELSTAFFDKYLKGKQEIIMETIVRDRSNVTLQKP</sequence>
<dbReference type="GO" id="GO:0016042">
    <property type="term" value="P:lipid catabolic process"/>
    <property type="evidence" value="ECO:0007669"/>
    <property type="project" value="UniProtKB-KW"/>
</dbReference>
<feature type="transmembrane region" description="Helical" evidence="4">
    <location>
        <begin position="97"/>
        <end position="121"/>
    </location>
</feature>
<evidence type="ECO:0000313" key="6">
    <source>
        <dbReference type="Proteomes" id="UP000526125"/>
    </source>
</evidence>
<feature type="transmembrane region" description="Helical" evidence="4">
    <location>
        <begin position="29"/>
        <end position="50"/>
    </location>
</feature>
<dbReference type="GO" id="GO:0003847">
    <property type="term" value="F:1-alkyl-2-acetylglycerophosphocholine esterase activity"/>
    <property type="evidence" value="ECO:0007669"/>
    <property type="project" value="TreeGrafter"/>
</dbReference>
<gene>
    <name evidence="5" type="ORF">HP552_03685</name>
</gene>
<keyword evidence="4" id="KW-1133">Transmembrane helix</keyword>
<keyword evidence="6" id="KW-1185">Reference proteome</keyword>
<protein>
    <submittedName>
        <fullName evidence="5">Acetylhydrolase</fullName>
    </submittedName>
</protein>
<keyword evidence="4" id="KW-0812">Transmembrane</keyword>
<evidence type="ECO:0000256" key="2">
    <source>
        <dbReference type="ARBA" id="ARBA00022963"/>
    </source>
</evidence>
<dbReference type="PANTHER" id="PTHR10272">
    <property type="entry name" value="PLATELET-ACTIVATING FACTOR ACETYLHYDROLASE"/>
    <property type="match status" value="1"/>
</dbReference>
<accession>A0A7Y6EUG5</accession>
<keyword evidence="1 5" id="KW-0378">Hydrolase</keyword>
<reference evidence="5 6" key="1">
    <citation type="submission" date="2020-05" db="EMBL/GenBank/DDBJ databases">
        <title>Genome Sequencing of Type Strains.</title>
        <authorList>
            <person name="Lemaire J.F."/>
            <person name="Inderbitzin P."/>
            <person name="Gregorio O.A."/>
            <person name="Collins S.B."/>
            <person name="Wespe N."/>
            <person name="Knight-Connoni V."/>
        </authorList>
    </citation>
    <scope>NUCLEOTIDE SEQUENCE [LARGE SCALE GENOMIC DNA]</scope>
    <source>
        <strain evidence="5 6">LMG 21957</strain>
    </source>
</reference>
<name>A0A7Y6EUG5_9BACL</name>
<keyword evidence="2" id="KW-0442">Lipid degradation</keyword>
<feature type="transmembrane region" description="Helical" evidence="4">
    <location>
        <begin position="6"/>
        <end position="22"/>
    </location>
</feature>
<dbReference type="Gene3D" id="3.40.50.1820">
    <property type="entry name" value="alpha/beta hydrolase"/>
    <property type="match status" value="1"/>
</dbReference>
<dbReference type="PANTHER" id="PTHR10272:SF0">
    <property type="entry name" value="PLATELET-ACTIVATING FACTOR ACETYLHYDROLASE"/>
    <property type="match status" value="1"/>
</dbReference>
<dbReference type="Proteomes" id="UP000526125">
    <property type="component" value="Unassembled WGS sequence"/>
</dbReference>
<dbReference type="InterPro" id="IPR029058">
    <property type="entry name" value="AB_hydrolase_fold"/>
</dbReference>
<dbReference type="AlphaFoldDB" id="A0A7Y6EUG5"/>
<organism evidence="5 6">
    <name type="scientific">Paenibacillus xylanilyticus</name>
    <dbReference type="NCBI Taxonomy" id="248903"/>
    <lineage>
        <taxon>Bacteria</taxon>
        <taxon>Bacillati</taxon>
        <taxon>Bacillota</taxon>
        <taxon>Bacilli</taxon>
        <taxon>Bacillales</taxon>
        <taxon>Paenibacillaceae</taxon>
        <taxon>Paenibacillus</taxon>
    </lineage>
</organism>
<dbReference type="Pfam" id="PF03403">
    <property type="entry name" value="PAF-AH_p_II"/>
    <property type="match status" value="2"/>
</dbReference>
<keyword evidence="4" id="KW-0472">Membrane</keyword>
<keyword evidence="3" id="KW-0443">Lipid metabolism</keyword>
<dbReference type="RefSeq" id="WP_175394283.1">
    <property type="nucleotide sequence ID" value="NZ_JABMCB010000142.1"/>
</dbReference>
<dbReference type="SUPFAM" id="SSF53474">
    <property type="entry name" value="alpha/beta-Hydrolases"/>
    <property type="match status" value="1"/>
</dbReference>
<evidence type="ECO:0000256" key="3">
    <source>
        <dbReference type="ARBA" id="ARBA00023098"/>
    </source>
</evidence>
<dbReference type="EMBL" id="JABMCB010000142">
    <property type="protein sequence ID" value="NUU74365.1"/>
    <property type="molecule type" value="Genomic_DNA"/>
</dbReference>
<evidence type="ECO:0000256" key="4">
    <source>
        <dbReference type="SAM" id="Phobius"/>
    </source>
</evidence>